<feature type="domain" description="Cytochrome c" evidence="6">
    <location>
        <begin position="84"/>
        <end position="169"/>
    </location>
</feature>
<dbReference type="PROSITE" id="PS51007">
    <property type="entry name" value="CYTC"/>
    <property type="match status" value="1"/>
</dbReference>
<dbReference type="GO" id="GO:0020037">
    <property type="term" value="F:heme binding"/>
    <property type="evidence" value="ECO:0007669"/>
    <property type="project" value="InterPro"/>
</dbReference>
<evidence type="ECO:0000313" key="8">
    <source>
        <dbReference type="Proteomes" id="UP000002432"/>
    </source>
</evidence>
<name>Q1IM99_KORVE</name>
<dbReference type="Gene3D" id="1.10.760.10">
    <property type="entry name" value="Cytochrome c-like domain"/>
    <property type="match status" value="1"/>
</dbReference>
<dbReference type="STRING" id="204669.Acid345_3000"/>
<dbReference type="EMBL" id="CP000360">
    <property type="protein sequence ID" value="ABF42001.1"/>
    <property type="molecule type" value="Genomic_DNA"/>
</dbReference>
<dbReference type="InterPro" id="IPR009056">
    <property type="entry name" value="Cyt_c-like_dom"/>
</dbReference>
<evidence type="ECO:0000256" key="1">
    <source>
        <dbReference type="ARBA" id="ARBA00022617"/>
    </source>
</evidence>
<dbReference type="GO" id="GO:0046872">
    <property type="term" value="F:metal ion binding"/>
    <property type="evidence" value="ECO:0007669"/>
    <property type="project" value="UniProtKB-KW"/>
</dbReference>
<evidence type="ECO:0000313" key="7">
    <source>
        <dbReference type="EMBL" id="ABF42001.1"/>
    </source>
</evidence>
<protein>
    <submittedName>
        <fullName evidence="7">Quinol:cytochrome c oxidoreductase monoheme cytochrome subunit</fullName>
    </submittedName>
</protein>
<reference evidence="7 8" key="1">
    <citation type="journal article" date="2009" name="Appl. Environ. Microbiol.">
        <title>Three genomes from the phylum Acidobacteria provide insight into the lifestyles of these microorganisms in soils.</title>
        <authorList>
            <person name="Ward N.L."/>
            <person name="Challacombe J.F."/>
            <person name="Janssen P.H."/>
            <person name="Henrissat B."/>
            <person name="Coutinho P.M."/>
            <person name="Wu M."/>
            <person name="Xie G."/>
            <person name="Haft D.H."/>
            <person name="Sait M."/>
            <person name="Badger J."/>
            <person name="Barabote R.D."/>
            <person name="Bradley B."/>
            <person name="Brettin T.S."/>
            <person name="Brinkac L.M."/>
            <person name="Bruce D."/>
            <person name="Creasy T."/>
            <person name="Daugherty S.C."/>
            <person name="Davidsen T.M."/>
            <person name="DeBoy R.T."/>
            <person name="Detter J.C."/>
            <person name="Dodson R.J."/>
            <person name="Durkin A.S."/>
            <person name="Ganapathy A."/>
            <person name="Gwinn-Giglio M."/>
            <person name="Han C.S."/>
            <person name="Khouri H."/>
            <person name="Kiss H."/>
            <person name="Kothari S.P."/>
            <person name="Madupu R."/>
            <person name="Nelson K.E."/>
            <person name="Nelson W.C."/>
            <person name="Paulsen I."/>
            <person name="Penn K."/>
            <person name="Ren Q."/>
            <person name="Rosovitz M.J."/>
            <person name="Selengut J.D."/>
            <person name="Shrivastava S."/>
            <person name="Sullivan S.A."/>
            <person name="Tapia R."/>
            <person name="Thompson L.S."/>
            <person name="Watkins K.L."/>
            <person name="Yang Q."/>
            <person name="Yu C."/>
            <person name="Zafar N."/>
            <person name="Zhou L."/>
            <person name="Kuske C.R."/>
        </authorList>
    </citation>
    <scope>NUCLEOTIDE SEQUENCE [LARGE SCALE GENOMIC DNA]</scope>
    <source>
        <strain evidence="7 8">Ellin345</strain>
    </source>
</reference>
<dbReference type="SUPFAM" id="SSF46626">
    <property type="entry name" value="Cytochrome c"/>
    <property type="match status" value="1"/>
</dbReference>
<proteinExistence type="predicted"/>
<feature type="compositionally biased region" description="Polar residues" evidence="5">
    <location>
        <begin position="190"/>
        <end position="203"/>
    </location>
</feature>
<evidence type="ECO:0000259" key="6">
    <source>
        <dbReference type="PROSITE" id="PS51007"/>
    </source>
</evidence>
<dbReference type="KEGG" id="aba:Acid345_3000"/>
<evidence type="ECO:0000256" key="5">
    <source>
        <dbReference type="SAM" id="MobiDB-lite"/>
    </source>
</evidence>
<dbReference type="GO" id="GO:0009055">
    <property type="term" value="F:electron transfer activity"/>
    <property type="evidence" value="ECO:0007669"/>
    <property type="project" value="InterPro"/>
</dbReference>
<dbReference type="Pfam" id="PF13442">
    <property type="entry name" value="Cytochrome_CBB3"/>
    <property type="match status" value="1"/>
</dbReference>
<keyword evidence="2 4" id="KW-0479">Metal-binding</keyword>
<evidence type="ECO:0000256" key="3">
    <source>
        <dbReference type="ARBA" id="ARBA00023004"/>
    </source>
</evidence>
<dbReference type="HOGENOM" id="CLU_088548_1_0_0"/>
<evidence type="ECO:0000256" key="4">
    <source>
        <dbReference type="PROSITE-ProRule" id="PRU00433"/>
    </source>
</evidence>
<dbReference type="Proteomes" id="UP000002432">
    <property type="component" value="Chromosome"/>
</dbReference>
<dbReference type="AlphaFoldDB" id="Q1IM99"/>
<dbReference type="RefSeq" id="WP_011523802.1">
    <property type="nucleotide sequence ID" value="NC_008009.1"/>
</dbReference>
<sequence length="218" mass="23745">MTRITAAALLGISGLILAGCRQDMHDQPKFIPLRMSDFFADKRSARPMVEGTVARGQLKEDTYFYTGKIGTQEGDVMPFPVTADVLARGQQRYNIYCSPCHSELGDGNGMIVQRGLRRPPSYHTDRLRKAPIGHFFDVMTNGFGAMPDYATQIPVADRWAISAYIRALQLSQNAQQADVPAGMQVVPESQLTSTVPATNTPGSGATEPPKQVKGGETK</sequence>
<dbReference type="PANTHER" id="PTHR40394">
    <property type="entry name" value="LIPOPROTEIN-RELATED"/>
    <property type="match status" value="1"/>
</dbReference>
<dbReference type="EnsemblBacteria" id="ABF42001">
    <property type="protein sequence ID" value="ABF42001"/>
    <property type="gene ID" value="Acid345_3000"/>
</dbReference>
<keyword evidence="1 4" id="KW-0349">Heme</keyword>
<evidence type="ECO:0000256" key="2">
    <source>
        <dbReference type="ARBA" id="ARBA00022723"/>
    </source>
</evidence>
<dbReference type="PROSITE" id="PS51257">
    <property type="entry name" value="PROKAR_LIPOPROTEIN"/>
    <property type="match status" value="1"/>
</dbReference>
<dbReference type="eggNOG" id="COG2010">
    <property type="taxonomic scope" value="Bacteria"/>
</dbReference>
<keyword evidence="3 4" id="KW-0408">Iron</keyword>
<dbReference type="PANTHER" id="PTHR40394:SF2">
    <property type="entry name" value="QUINOL:CYTOCHROME C OXIDOREDUCTASE MEMBRANE PROTEIN"/>
    <property type="match status" value="1"/>
</dbReference>
<feature type="region of interest" description="Disordered" evidence="5">
    <location>
        <begin position="190"/>
        <end position="218"/>
    </location>
</feature>
<organism evidence="7 8">
    <name type="scientific">Koribacter versatilis (strain Ellin345)</name>
    <dbReference type="NCBI Taxonomy" id="204669"/>
    <lineage>
        <taxon>Bacteria</taxon>
        <taxon>Pseudomonadati</taxon>
        <taxon>Acidobacteriota</taxon>
        <taxon>Terriglobia</taxon>
        <taxon>Terriglobales</taxon>
        <taxon>Candidatus Korobacteraceae</taxon>
        <taxon>Candidatus Korobacter</taxon>
    </lineage>
</organism>
<keyword evidence="8" id="KW-1185">Reference proteome</keyword>
<dbReference type="InterPro" id="IPR036909">
    <property type="entry name" value="Cyt_c-like_dom_sf"/>
</dbReference>
<gene>
    <name evidence="7" type="ordered locus">Acid345_3000</name>
</gene>
<accession>Q1IM99</accession>